<dbReference type="RefSeq" id="XP_007511789.1">
    <property type="nucleotide sequence ID" value="XM_007511727.1"/>
</dbReference>
<dbReference type="InterPro" id="IPR016024">
    <property type="entry name" value="ARM-type_fold"/>
</dbReference>
<keyword evidence="3" id="KW-1185">Reference proteome</keyword>
<dbReference type="Proteomes" id="UP000198341">
    <property type="component" value="Chromosome 8"/>
</dbReference>
<dbReference type="KEGG" id="bpg:Bathy08g00080"/>
<reference evidence="2 3" key="1">
    <citation type="submission" date="2011-10" db="EMBL/GenBank/DDBJ databases">
        <authorList>
            <person name="Genoscope - CEA"/>
        </authorList>
    </citation>
    <scope>NUCLEOTIDE SEQUENCE [LARGE SCALE GENOMIC DNA]</scope>
    <source>
        <strain evidence="2 3">RCC 1105</strain>
    </source>
</reference>
<dbReference type="PANTHER" id="PTHR21207:SF2">
    <property type="entry name" value="PARKIN COREGULATED GENE PROTEIN"/>
    <property type="match status" value="1"/>
</dbReference>
<name>K8EZL2_9CHLO</name>
<dbReference type="STRING" id="41875.K8EZL2"/>
<dbReference type="InterPro" id="IPR019399">
    <property type="entry name" value="Parkin_co-regulated_protein"/>
</dbReference>
<dbReference type="GO" id="GO:0051879">
    <property type="term" value="F:Hsp90 protein binding"/>
    <property type="evidence" value="ECO:0007669"/>
    <property type="project" value="TreeGrafter"/>
</dbReference>
<dbReference type="AlphaFoldDB" id="K8EZL2"/>
<proteinExistence type="predicted"/>
<gene>
    <name evidence="2" type="ORF">Bathy08g00080</name>
</gene>
<accession>K8EZL2</accession>
<dbReference type="EMBL" id="FO082271">
    <property type="protein sequence ID" value="CCO17910.1"/>
    <property type="molecule type" value="Genomic_DNA"/>
</dbReference>
<sequence>MAIVDVSPFQKCIGPASHHQTHAKVNTPKTTTRLKNTTSQEEKDDDDTAINKTLFRQSLPLSLQPRHNPRNTLFREFYDAGEIPIAVAHGGGSNAVTWRVDPASLDYHRYLPLFFDGIREIDHPYRLLSVQGAKQLLAVRPEKVADVLPQVILPLQNALKTRDAPIVAVAMDILRHLATCEKSIGQMLVPYYRQLLPILNVFRNCDCLKVTLNVLSDGSKRDGKELIGKGRSAKSLRVLVKETLRVLERVGGEDALINIKYMVPTYESCVAIAER</sequence>
<organism evidence="2 3">
    <name type="scientific">Bathycoccus prasinos</name>
    <dbReference type="NCBI Taxonomy" id="41875"/>
    <lineage>
        <taxon>Eukaryota</taxon>
        <taxon>Viridiplantae</taxon>
        <taxon>Chlorophyta</taxon>
        <taxon>Mamiellophyceae</taxon>
        <taxon>Mamiellales</taxon>
        <taxon>Bathycoccaceae</taxon>
        <taxon>Bathycoccus</taxon>
    </lineage>
</organism>
<evidence type="ECO:0000313" key="3">
    <source>
        <dbReference type="Proteomes" id="UP000198341"/>
    </source>
</evidence>
<dbReference type="SUPFAM" id="SSF48371">
    <property type="entry name" value="ARM repeat"/>
    <property type="match status" value="1"/>
</dbReference>
<dbReference type="OrthoDB" id="5954824at2759"/>
<protein>
    <submittedName>
        <fullName evidence="2">Uncharacterized protein</fullName>
    </submittedName>
</protein>
<feature type="region of interest" description="Disordered" evidence="1">
    <location>
        <begin position="15"/>
        <end position="47"/>
    </location>
</feature>
<evidence type="ECO:0000313" key="2">
    <source>
        <dbReference type="EMBL" id="CCO17910.1"/>
    </source>
</evidence>
<dbReference type="PANTHER" id="PTHR21207">
    <property type="entry name" value="PARKIN COREGULATED GENE PROTEIN PARK2 COREGULATED"/>
    <property type="match status" value="1"/>
</dbReference>
<dbReference type="Pfam" id="PF10274">
    <property type="entry name" value="ParcG"/>
    <property type="match status" value="1"/>
</dbReference>
<evidence type="ECO:0000256" key="1">
    <source>
        <dbReference type="SAM" id="MobiDB-lite"/>
    </source>
</evidence>
<dbReference type="eggNOG" id="KOG3961">
    <property type="taxonomic scope" value="Eukaryota"/>
</dbReference>
<dbReference type="GO" id="GO:0030544">
    <property type="term" value="F:Hsp70 protein binding"/>
    <property type="evidence" value="ECO:0007669"/>
    <property type="project" value="TreeGrafter"/>
</dbReference>
<feature type="compositionally biased region" description="Low complexity" evidence="1">
    <location>
        <begin position="26"/>
        <end position="38"/>
    </location>
</feature>
<dbReference type="GeneID" id="19013987"/>